<dbReference type="InterPro" id="IPR036188">
    <property type="entry name" value="FAD/NAD-bd_sf"/>
</dbReference>
<keyword evidence="2" id="KW-0274">FAD</keyword>
<evidence type="ECO:0000256" key="1">
    <source>
        <dbReference type="ARBA" id="ARBA00022630"/>
    </source>
</evidence>
<evidence type="ECO:0000256" key="2">
    <source>
        <dbReference type="ARBA" id="ARBA00022827"/>
    </source>
</evidence>
<accession>A0ABY3YS96</accession>
<evidence type="ECO:0000256" key="3">
    <source>
        <dbReference type="ARBA" id="ARBA00023002"/>
    </source>
</evidence>
<gene>
    <name evidence="5" type="ORF">SRIMR7_01305</name>
</gene>
<evidence type="ECO:0000313" key="6">
    <source>
        <dbReference type="Proteomes" id="UP000829494"/>
    </source>
</evidence>
<keyword evidence="1" id="KW-0285">Flavoprotein</keyword>
<name>A0ABY3YS96_STRRM</name>
<organism evidence="5 6">
    <name type="scientific">Streptomyces rimosus subsp. rimosus</name>
    <dbReference type="NCBI Taxonomy" id="132474"/>
    <lineage>
        <taxon>Bacteria</taxon>
        <taxon>Bacillati</taxon>
        <taxon>Actinomycetota</taxon>
        <taxon>Actinomycetes</taxon>
        <taxon>Kitasatosporales</taxon>
        <taxon>Streptomycetaceae</taxon>
        <taxon>Streptomyces</taxon>
    </lineage>
</organism>
<proteinExistence type="predicted"/>
<evidence type="ECO:0000256" key="4">
    <source>
        <dbReference type="ARBA" id="ARBA00023033"/>
    </source>
</evidence>
<dbReference type="SUPFAM" id="SSF51905">
    <property type="entry name" value="FAD/NAD(P)-binding domain"/>
    <property type="match status" value="1"/>
</dbReference>
<dbReference type="PANTHER" id="PTHR46972:SF1">
    <property type="entry name" value="FAD DEPENDENT OXIDOREDUCTASE DOMAIN-CONTAINING PROTEIN"/>
    <property type="match status" value="1"/>
</dbReference>
<reference evidence="5 6" key="1">
    <citation type="submission" date="2022-03" db="EMBL/GenBank/DDBJ databases">
        <title>Complete genome of Streptomyces rimosus ssp. rimosus R7 (=ATCC 10970).</title>
        <authorList>
            <person name="Beganovic S."/>
            <person name="Ruckert C."/>
            <person name="Busche T."/>
            <person name="Kalinowski J."/>
            <person name="Wittmann C."/>
        </authorList>
    </citation>
    <scope>NUCLEOTIDE SEQUENCE [LARGE SCALE GENOMIC DNA]</scope>
    <source>
        <strain evidence="5 6">R7</strain>
    </source>
</reference>
<keyword evidence="6" id="KW-1185">Reference proteome</keyword>
<dbReference type="Gene3D" id="3.50.50.60">
    <property type="entry name" value="FAD/NAD(P)-binding domain"/>
    <property type="match status" value="1"/>
</dbReference>
<keyword evidence="3" id="KW-0560">Oxidoreductase</keyword>
<evidence type="ECO:0000313" key="5">
    <source>
        <dbReference type="EMBL" id="UNZ00772.1"/>
    </source>
</evidence>
<dbReference type="Proteomes" id="UP000829494">
    <property type="component" value="Chromosome"/>
</dbReference>
<sequence>MTDGSLHLYTALTVPPEWSESIDTTDPAAAKAAVLAHFADGNPSLRVLVADADGLLVPRAIHALPAGHRWDRVPGVTLLGDAPHLMSLFAGEGADLAMLDGAEPGRALAAHPGDTEAALTAYEQALFPRSQAAAAMSAANLQTRFRADAPQGLLDQFVARHQAA</sequence>
<protein>
    <recommendedName>
        <fullName evidence="7">FAD-binding domain-containing protein</fullName>
    </recommendedName>
</protein>
<keyword evidence="4" id="KW-0503">Monooxygenase</keyword>
<dbReference type="PANTHER" id="PTHR46972">
    <property type="entry name" value="MONOOXYGENASE ASQM-RELATED"/>
    <property type="match status" value="1"/>
</dbReference>
<dbReference type="EMBL" id="CP094298">
    <property type="protein sequence ID" value="UNZ00772.1"/>
    <property type="molecule type" value="Genomic_DNA"/>
</dbReference>
<evidence type="ECO:0008006" key="7">
    <source>
        <dbReference type="Google" id="ProtNLM"/>
    </source>
</evidence>